<feature type="compositionally biased region" description="Low complexity" evidence="1">
    <location>
        <begin position="151"/>
        <end position="170"/>
    </location>
</feature>
<evidence type="ECO:0000313" key="5">
    <source>
        <dbReference type="Proteomes" id="UP000183997"/>
    </source>
</evidence>
<evidence type="ECO:0000256" key="1">
    <source>
        <dbReference type="SAM" id="MobiDB-lite"/>
    </source>
</evidence>
<dbReference type="RefSeq" id="WP_072912867.1">
    <property type="nucleotide sequence ID" value="NZ_FRAR01000011.1"/>
</dbReference>
<dbReference type="PANTHER" id="PTHR31157">
    <property type="entry name" value="SCP DOMAIN-CONTAINING PROTEIN"/>
    <property type="match status" value="1"/>
</dbReference>
<feature type="compositionally biased region" description="Basic and acidic residues" evidence="1">
    <location>
        <begin position="172"/>
        <end position="188"/>
    </location>
</feature>
<feature type="signal peptide" evidence="2">
    <location>
        <begin position="1"/>
        <end position="32"/>
    </location>
</feature>
<dbReference type="OrthoDB" id="9783944at2"/>
<accession>A0A1M6RPS5</accession>
<keyword evidence="5" id="KW-1185">Reference proteome</keyword>
<dbReference type="STRING" id="1121421.SAMN02745123_01553"/>
<dbReference type="PANTHER" id="PTHR31157:SF1">
    <property type="entry name" value="SCP DOMAIN-CONTAINING PROTEIN"/>
    <property type="match status" value="1"/>
</dbReference>
<dbReference type="CDD" id="cd05379">
    <property type="entry name" value="CAP_bacterial"/>
    <property type="match status" value="1"/>
</dbReference>
<dbReference type="SUPFAM" id="SSF55797">
    <property type="entry name" value="PR-1-like"/>
    <property type="match status" value="2"/>
</dbReference>
<organism evidence="4 5">
    <name type="scientific">Desulforamulus aeronauticus DSM 10349</name>
    <dbReference type="NCBI Taxonomy" id="1121421"/>
    <lineage>
        <taxon>Bacteria</taxon>
        <taxon>Bacillati</taxon>
        <taxon>Bacillota</taxon>
        <taxon>Clostridia</taxon>
        <taxon>Eubacteriales</taxon>
        <taxon>Peptococcaceae</taxon>
        <taxon>Desulforamulus</taxon>
    </lineage>
</organism>
<reference evidence="5" key="1">
    <citation type="submission" date="2016-11" db="EMBL/GenBank/DDBJ databases">
        <authorList>
            <person name="Varghese N."/>
            <person name="Submissions S."/>
        </authorList>
    </citation>
    <scope>NUCLEOTIDE SEQUENCE [LARGE SCALE GENOMIC DNA]</scope>
    <source>
        <strain evidence="5">DSM 10349</strain>
    </source>
</reference>
<feature type="region of interest" description="Disordered" evidence="1">
    <location>
        <begin position="151"/>
        <end position="194"/>
    </location>
</feature>
<dbReference type="InterPro" id="IPR014258">
    <property type="entry name" value="CAP_domain_YkwD-like"/>
</dbReference>
<proteinExistence type="predicted"/>
<evidence type="ECO:0000313" key="4">
    <source>
        <dbReference type="EMBL" id="SHK34338.1"/>
    </source>
</evidence>
<dbReference type="Gene3D" id="3.40.33.10">
    <property type="entry name" value="CAP"/>
    <property type="match status" value="2"/>
</dbReference>
<dbReference type="InterPro" id="IPR035940">
    <property type="entry name" value="CAP_sf"/>
</dbReference>
<name>A0A1M6RPS5_9FIRM</name>
<dbReference type="AlphaFoldDB" id="A0A1M6RPS5"/>
<feature type="domain" description="SCP" evidence="3">
    <location>
        <begin position="203"/>
        <end position="320"/>
    </location>
</feature>
<sequence length="323" mass="35323">MQVRLKKAYVFLATLFLLSVVVPFAGSQPALAAAGDDQEIVSLINAARSKAGMAPLTYDAKLSVQAANNLDVYQQTCKSPSSSTLLQIAKNGGYTSMGQAIISGNNATTIAQSQIKYYGSQTVLNSKYNTIGLVVAETSKGKTCLQLLGTKPQTQKPTQPQQPQKPQQPEQPKPEQPKPEQPKPEQPKPEQPASLNAMQQQVVDLVNVERAKAGLKPLEAKQDLTSVAQLKAEDMYNSKYFSHTSPNYGSPFDMMRKYGISYRAAGENIAMGQRTAAQVVQDWMNSPGHRANILNTNYTEIGVGVYQSYNGNGYIWVQEFARR</sequence>
<dbReference type="InterPro" id="IPR014044">
    <property type="entry name" value="CAP_dom"/>
</dbReference>
<protein>
    <submittedName>
        <fullName evidence="4">Uncharacterized protein, YkwD family</fullName>
    </submittedName>
</protein>
<feature type="chain" id="PRO_5013246302" evidence="2">
    <location>
        <begin position="33"/>
        <end position="323"/>
    </location>
</feature>
<dbReference type="Proteomes" id="UP000183997">
    <property type="component" value="Unassembled WGS sequence"/>
</dbReference>
<feature type="domain" description="SCP" evidence="3">
    <location>
        <begin position="42"/>
        <end position="143"/>
    </location>
</feature>
<dbReference type="NCBIfam" id="TIGR02909">
    <property type="entry name" value="spore_YkwD"/>
    <property type="match status" value="1"/>
</dbReference>
<evidence type="ECO:0000256" key="2">
    <source>
        <dbReference type="SAM" id="SignalP"/>
    </source>
</evidence>
<keyword evidence="2" id="KW-0732">Signal</keyword>
<gene>
    <name evidence="4" type="ORF">SAMN02745123_01553</name>
</gene>
<dbReference type="Pfam" id="PF00188">
    <property type="entry name" value="CAP"/>
    <property type="match status" value="2"/>
</dbReference>
<evidence type="ECO:0000259" key="3">
    <source>
        <dbReference type="Pfam" id="PF00188"/>
    </source>
</evidence>
<dbReference type="EMBL" id="FRAR01000011">
    <property type="protein sequence ID" value="SHK34338.1"/>
    <property type="molecule type" value="Genomic_DNA"/>
</dbReference>